<evidence type="ECO:0000313" key="2">
    <source>
        <dbReference type="Proteomes" id="UP000019267"/>
    </source>
</evidence>
<dbReference type="PATRIC" id="fig|1276246.3.peg.716"/>
<name>W6AH91_9MOLU</name>
<reference evidence="1 2" key="1">
    <citation type="journal article" date="2014" name="Genome Biol. Evol.">
        <title>Molecular evolution of the substrate utilization strategies and putative virulence factors in mosquito-associated Spiroplasma species.</title>
        <authorList>
            <person name="Chang T.H."/>
            <person name="Lo W.S."/>
            <person name="Ku C."/>
            <person name="Chen L.L."/>
            <person name="Kuo C.H."/>
        </authorList>
    </citation>
    <scope>NUCLEOTIDE SEQUENCE [LARGE SCALE GENOMIC DNA]</scope>
    <source>
        <strain evidence="1">AES-1</strain>
    </source>
</reference>
<dbReference type="AlphaFoldDB" id="W6AH91"/>
<dbReference type="STRING" id="1276246.SCULI_v1c07180"/>
<proteinExistence type="predicted"/>
<dbReference type="HOGENOM" id="CLU_478082_0_0_14"/>
<dbReference type="EMBL" id="CP006681">
    <property type="protein sequence ID" value="AHI53059.1"/>
    <property type="molecule type" value="Genomic_DNA"/>
</dbReference>
<dbReference type="OrthoDB" id="387872at2"/>
<keyword evidence="2" id="KW-1185">Reference proteome</keyword>
<dbReference type="Proteomes" id="UP000019267">
    <property type="component" value="Chromosome"/>
</dbReference>
<accession>W6AH91</accession>
<protein>
    <submittedName>
        <fullName evidence="1">Uncharacterized protein</fullName>
    </submittedName>
</protein>
<organism evidence="1 2">
    <name type="scientific">Spiroplasma culicicola AES-1</name>
    <dbReference type="NCBI Taxonomy" id="1276246"/>
    <lineage>
        <taxon>Bacteria</taxon>
        <taxon>Bacillati</taxon>
        <taxon>Mycoplasmatota</taxon>
        <taxon>Mollicutes</taxon>
        <taxon>Entomoplasmatales</taxon>
        <taxon>Spiroplasmataceae</taxon>
        <taxon>Spiroplasma</taxon>
    </lineage>
</organism>
<dbReference type="RefSeq" id="WP_025363290.1">
    <property type="nucleotide sequence ID" value="NZ_CP006681.1"/>
</dbReference>
<dbReference type="KEGG" id="scq:SCULI_v1c07180"/>
<evidence type="ECO:0000313" key="1">
    <source>
        <dbReference type="EMBL" id="AHI53059.1"/>
    </source>
</evidence>
<gene>
    <name evidence="1" type="ORF">SCULI_v1c07180</name>
</gene>
<sequence length="570" mass="68194">MAVERFFQKLSGRGDFYDFDDQLNYFDYFGIEPEDIIKMFEALEQNSNRMGSYMLELEQMIFERFEFYSSNIRDAKAGFIKIFDEKTIQSGRAYVASMIYLGARLIAQEFVLLSTANKANFSVDLRVYKFGEEKYNYRLYLKSLRTFYESLSAWSYVFIKNNEEMLTFFSKMDDYIDRKIYDLKVYKDIFMLIWVYAYVKQAKDIRDYHLSLDPQTEQHVTIRKNVLNPLNFEELFALKEHDEEKKRRARIDDYKLWVDPDLKQNIKDTKTDLLDAVPFNKIINLRDYFNVLDKLVFSFEYYNFYDYQGYMTNLFETVQKALGEKVNNDLLEEIIKNSIFYNMTFHTTDVLNDFYEIGIYKRPLIGFNDSQRRFFVMGYPEIIWMAIKSQEEYMLFDSPIRNKMHELVIDKMHDMLNTSLQKLAKRFAVINIFNPEDVPYFANRSRDKKANLLVDAIAYEKNAENCFFFFNNFFKDSPLMWDIYRNSLKTSVGPGNLLDRIVKNRYSLFAKDLKKIKKQMGLPKDAKISVVLIVNDVLEVNPKIETEEYDIYVVDYSTIEFFLTSFIYKK</sequence>